<dbReference type="InterPro" id="IPR051266">
    <property type="entry name" value="CLCR"/>
</dbReference>
<evidence type="ECO:0000313" key="5">
    <source>
        <dbReference type="Proteomes" id="UP001469365"/>
    </source>
</evidence>
<keyword evidence="1" id="KW-0812">Transmembrane</keyword>
<evidence type="ECO:0000256" key="2">
    <source>
        <dbReference type="SAM" id="SignalP"/>
    </source>
</evidence>
<dbReference type="SUPFAM" id="SSF53300">
    <property type="entry name" value="vWA-like"/>
    <property type="match status" value="1"/>
</dbReference>
<organism evidence="4 5">
    <name type="scientific">Paenibacillus filicis</name>
    <dbReference type="NCBI Taxonomy" id="669464"/>
    <lineage>
        <taxon>Bacteria</taxon>
        <taxon>Bacillati</taxon>
        <taxon>Bacillota</taxon>
        <taxon>Bacilli</taxon>
        <taxon>Bacillales</taxon>
        <taxon>Paenibacillaceae</taxon>
        <taxon>Paenibacillus</taxon>
    </lineage>
</organism>
<keyword evidence="1" id="KW-1133">Transmembrane helix</keyword>
<feature type="chain" id="PRO_5046356023" evidence="2">
    <location>
        <begin position="29"/>
        <end position="591"/>
    </location>
</feature>
<dbReference type="Proteomes" id="UP001469365">
    <property type="component" value="Unassembled WGS sequence"/>
</dbReference>
<dbReference type="InterPro" id="IPR036465">
    <property type="entry name" value="vWFA_dom_sf"/>
</dbReference>
<protein>
    <submittedName>
        <fullName evidence="4">VWA domain-containing protein</fullName>
    </submittedName>
</protein>
<keyword evidence="1" id="KW-0472">Membrane</keyword>
<feature type="domain" description="VWFA" evidence="3">
    <location>
        <begin position="38"/>
        <end position="221"/>
    </location>
</feature>
<dbReference type="PROSITE" id="PS50234">
    <property type="entry name" value="VWFA"/>
    <property type="match status" value="1"/>
</dbReference>
<dbReference type="CDD" id="cd00198">
    <property type="entry name" value="vWFA"/>
    <property type="match status" value="1"/>
</dbReference>
<feature type="transmembrane region" description="Helical" evidence="1">
    <location>
        <begin position="453"/>
        <end position="474"/>
    </location>
</feature>
<dbReference type="Pfam" id="PF00092">
    <property type="entry name" value="VWA"/>
    <property type="match status" value="1"/>
</dbReference>
<comment type="caution">
    <text evidence="4">The sequence shown here is derived from an EMBL/GenBank/DDBJ whole genome shotgun (WGS) entry which is preliminary data.</text>
</comment>
<keyword evidence="5" id="KW-1185">Reference proteome</keyword>
<sequence length="591" mass="63620">MKIHVRLYRLLLPMLLVLLLLQPATGSAATPAGDPRMDAVLSVDVSTSMNESDVNKVSFEAVKLFVDMASVQGDKIGVVAYTDRIMREKALLEMKTAADKQSLKSFIDQLDRGPYTDLAVGVNEAVKVLENGADPSHIPMVVLLTDGNNSLAAGRTQEQSDKEMTAAIERAKAKNIPIYTIGLNADGQLNKSVLDKIAGETGAKSFVTSSAADLPGILSEIYARHLNLKVVPVQELNGNGAYQEVAIDIPNASVKEANISLISGSAVEVKLSDPQGKAVAIPSDKLVYTSSKAYTLLKIVQPAQGTWKLQVKGVPKDKIKINLVYNYDLKLQMEPLPSKTWKRGEDVAVKAYFESGGQKAGDAELYKKLKATLVAKDVQTGKSEEVPLTSGAQGISGTYKLPDSHDYELVVRAEDAGYVRESDPVRLSAASGAAQTPATPVQTAEPAQKGPGAMVWTAIGAGVLILAAAVLYGLSMWRKANKGFVGQVVIEVRDEDTGERTTPQYRKLDAFKGKFTLHQLLQLAPEFAETKDIVFRPGANDSLQLHNGTACVIEKGGRVLEAAQGKELRAGDRIRIMLGSVHRSVTLEYIK</sequence>
<accession>A0ABU9DM48</accession>
<name>A0ABU9DM48_9BACL</name>
<feature type="signal peptide" evidence="2">
    <location>
        <begin position="1"/>
        <end position="28"/>
    </location>
</feature>
<dbReference type="InterPro" id="IPR002035">
    <property type="entry name" value="VWF_A"/>
</dbReference>
<gene>
    <name evidence="4" type="ORF">WMW72_18645</name>
</gene>
<dbReference type="EMBL" id="JBBPCC010000012">
    <property type="protein sequence ID" value="MEK8129925.1"/>
    <property type="molecule type" value="Genomic_DNA"/>
</dbReference>
<keyword evidence="2" id="KW-0732">Signal</keyword>
<evidence type="ECO:0000313" key="4">
    <source>
        <dbReference type="EMBL" id="MEK8129925.1"/>
    </source>
</evidence>
<proteinExistence type="predicted"/>
<evidence type="ECO:0000259" key="3">
    <source>
        <dbReference type="PROSITE" id="PS50234"/>
    </source>
</evidence>
<reference evidence="4 5" key="1">
    <citation type="submission" date="2024-04" db="EMBL/GenBank/DDBJ databases">
        <title>draft genome sequnece of Paenibacillus filicis.</title>
        <authorList>
            <person name="Kim D.-U."/>
        </authorList>
    </citation>
    <scope>NUCLEOTIDE SEQUENCE [LARGE SCALE GENOMIC DNA]</scope>
    <source>
        <strain evidence="4 5">KACC14197</strain>
    </source>
</reference>
<dbReference type="PANTHER" id="PTHR10579">
    <property type="entry name" value="CALCIUM-ACTIVATED CHLORIDE CHANNEL REGULATOR"/>
    <property type="match status" value="1"/>
</dbReference>
<evidence type="ECO:0000256" key="1">
    <source>
        <dbReference type="SAM" id="Phobius"/>
    </source>
</evidence>
<dbReference type="PANTHER" id="PTHR10579:SF43">
    <property type="entry name" value="ZINC FINGER (C3HC4-TYPE RING FINGER) FAMILY PROTEIN"/>
    <property type="match status" value="1"/>
</dbReference>
<dbReference type="SMART" id="SM00327">
    <property type="entry name" value="VWA"/>
    <property type="match status" value="1"/>
</dbReference>
<dbReference type="Gene3D" id="3.40.50.410">
    <property type="entry name" value="von Willebrand factor, type A domain"/>
    <property type="match status" value="1"/>
</dbReference>